<dbReference type="EMBL" id="JAAMPC010000005">
    <property type="protein sequence ID" value="KAG2312840.1"/>
    <property type="molecule type" value="Genomic_DNA"/>
</dbReference>
<feature type="compositionally biased region" description="Basic and acidic residues" evidence="1">
    <location>
        <begin position="55"/>
        <end position="68"/>
    </location>
</feature>
<sequence>MSESPSNSHTDSNSLCNDNPISFSTPPSPVQSPDPLLFVPQRESSPTLTLPADFRFLEPRLEPPRVEPEEQMTQPPSEPTETPPQRLTNVEFSKYRSLLRLQINKYLNILGDAPVTTE</sequence>
<organism evidence="2 3">
    <name type="scientific">Brassica carinata</name>
    <name type="common">Ethiopian mustard</name>
    <name type="synonym">Abyssinian cabbage</name>
    <dbReference type="NCBI Taxonomy" id="52824"/>
    <lineage>
        <taxon>Eukaryota</taxon>
        <taxon>Viridiplantae</taxon>
        <taxon>Streptophyta</taxon>
        <taxon>Embryophyta</taxon>
        <taxon>Tracheophyta</taxon>
        <taxon>Spermatophyta</taxon>
        <taxon>Magnoliopsida</taxon>
        <taxon>eudicotyledons</taxon>
        <taxon>Gunneridae</taxon>
        <taxon>Pentapetalae</taxon>
        <taxon>rosids</taxon>
        <taxon>malvids</taxon>
        <taxon>Brassicales</taxon>
        <taxon>Brassicaceae</taxon>
        <taxon>Brassiceae</taxon>
        <taxon>Brassica</taxon>
    </lineage>
</organism>
<evidence type="ECO:0000313" key="2">
    <source>
        <dbReference type="EMBL" id="KAG2312840.1"/>
    </source>
</evidence>
<reference evidence="2 3" key="1">
    <citation type="submission" date="2020-02" db="EMBL/GenBank/DDBJ databases">
        <authorList>
            <person name="Ma Q."/>
            <person name="Huang Y."/>
            <person name="Song X."/>
            <person name="Pei D."/>
        </authorList>
    </citation>
    <scope>NUCLEOTIDE SEQUENCE [LARGE SCALE GENOMIC DNA]</scope>
    <source>
        <strain evidence="2">Sxm20200214</strain>
        <tissue evidence="2">Leaf</tissue>
    </source>
</reference>
<keyword evidence="3" id="KW-1185">Reference proteome</keyword>
<gene>
    <name evidence="2" type="ORF">Bca52824_024397</name>
</gene>
<evidence type="ECO:0000313" key="3">
    <source>
        <dbReference type="Proteomes" id="UP000886595"/>
    </source>
</evidence>
<dbReference type="Proteomes" id="UP000886595">
    <property type="component" value="Unassembled WGS sequence"/>
</dbReference>
<feature type="region of interest" description="Disordered" evidence="1">
    <location>
        <begin position="1"/>
        <end position="89"/>
    </location>
</feature>
<comment type="caution">
    <text evidence="2">The sequence shown here is derived from an EMBL/GenBank/DDBJ whole genome shotgun (WGS) entry which is preliminary data.</text>
</comment>
<evidence type="ECO:0000256" key="1">
    <source>
        <dbReference type="SAM" id="MobiDB-lite"/>
    </source>
</evidence>
<proteinExistence type="predicted"/>
<dbReference type="AlphaFoldDB" id="A0A8X7VL26"/>
<feature type="compositionally biased region" description="Polar residues" evidence="1">
    <location>
        <begin position="1"/>
        <end position="25"/>
    </location>
</feature>
<protein>
    <submittedName>
        <fullName evidence="2">Uncharacterized protein</fullName>
    </submittedName>
</protein>
<name>A0A8X7VL26_BRACI</name>
<accession>A0A8X7VL26</accession>